<evidence type="ECO:0000313" key="4">
    <source>
        <dbReference type="Proteomes" id="UP001596547"/>
    </source>
</evidence>
<proteinExistence type="predicted"/>
<name>A0ABD6A8G0_9EURY</name>
<gene>
    <name evidence="3" type="ORF">ACFQPE_06290</name>
</gene>
<dbReference type="InterPro" id="IPR014729">
    <property type="entry name" value="Rossmann-like_a/b/a_fold"/>
</dbReference>
<keyword evidence="4" id="KW-1185">Reference proteome</keyword>
<keyword evidence="2" id="KW-0812">Transmembrane</keyword>
<evidence type="ECO:0000256" key="2">
    <source>
        <dbReference type="SAM" id="Phobius"/>
    </source>
</evidence>
<sequence length="510" mass="55125">MLTVKGERVYRLLGRLRRAERRELHEFRVWLESTRNLLHLSVLVLVPLLIAVVTTISNAFPAFSFLLFPPLAAGTYTLFADPRGKYSSPVRFVAGLTAGAVCGWAAFVAGTFAYPADPTNVHAGSAALAVFLTGAVTWLFDVEEPSAFSSALLILIADVPQSASGRFLFDGRLAYVVSILASSSLIAVAFVLWRRHVYSARSRYLYRSTRGDDHVLVPIRTDDGGSEATAMLGARLAAAHEAGKVVLLDLVTDADLEDAETDPELGVTTTDGTIEPGSGVGTAADDHDPDVEGEDDVQRRAAAAAATDLEARAARVRTKVGVPCQVAVAEAGPNPASTVLDVAHETNCDLIAAPYETERGRLSPFVRRLFRGDVDVLVHRPLGGTTWKRVLVPVRRTGDVAHEMIDFATRLAGRTGRVSVCHCIDREGDRRRAEAMLADAVETVDAAVETRVARSSIETFLEANAEAYDLVIIGASQDRSAASRFVSRPTFERVRDLGCDVAILDRNHRH</sequence>
<keyword evidence="2" id="KW-1133">Transmembrane helix</keyword>
<dbReference type="SUPFAM" id="SSF52402">
    <property type="entry name" value="Adenine nucleotide alpha hydrolases-like"/>
    <property type="match status" value="1"/>
</dbReference>
<dbReference type="GeneID" id="79313875"/>
<reference evidence="3 4" key="1">
    <citation type="journal article" date="2019" name="Int. J. Syst. Evol. Microbiol.">
        <title>The Global Catalogue of Microorganisms (GCM) 10K type strain sequencing project: providing services to taxonomists for standard genome sequencing and annotation.</title>
        <authorList>
            <consortium name="The Broad Institute Genomics Platform"/>
            <consortium name="The Broad Institute Genome Sequencing Center for Infectious Disease"/>
            <person name="Wu L."/>
            <person name="Ma J."/>
        </authorList>
    </citation>
    <scope>NUCLEOTIDE SEQUENCE [LARGE SCALE GENOMIC DNA]</scope>
    <source>
        <strain evidence="3 4">PSR21</strain>
    </source>
</reference>
<feature type="region of interest" description="Disordered" evidence="1">
    <location>
        <begin position="263"/>
        <end position="293"/>
    </location>
</feature>
<comment type="caution">
    <text evidence="3">The sequence shown here is derived from an EMBL/GenBank/DDBJ whole genome shotgun (WGS) entry which is preliminary data.</text>
</comment>
<dbReference type="RefSeq" id="WP_379794415.1">
    <property type="nucleotide sequence ID" value="NZ_CP119992.1"/>
</dbReference>
<feature type="transmembrane region" description="Helical" evidence="2">
    <location>
        <begin position="37"/>
        <end position="56"/>
    </location>
</feature>
<organism evidence="3 4">
    <name type="scientific">Halomarina halobia</name>
    <dbReference type="NCBI Taxonomy" id="3033386"/>
    <lineage>
        <taxon>Archaea</taxon>
        <taxon>Methanobacteriati</taxon>
        <taxon>Methanobacteriota</taxon>
        <taxon>Stenosarchaea group</taxon>
        <taxon>Halobacteria</taxon>
        <taxon>Halobacteriales</taxon>
        <taxon>Natronomonadaceae</taxon>
        <taxon>Halomarina</taxon>
    </lineage>
</organism>
<feature type="transmembrane region" description="Helical" evidence="2">
    <location>
        <begin position="121"/>
        <end position="140"/>
    </location>
</feature>
<keyword evidence="2" id="KW-0472">Membrane</keyword>
<evidence type="ECO:0000256" key="1">
    <source>
        <dbReference type="SAM" id="MobiDB-lite"/>
    </source>
</evidence>
<dbReference type="Gene3D" id="3.40.50.620">
    <property type="entry name" value="HUPs"/>
    <property type="match status" value="2"/>
</dbReference>
<accession>A0ABD6A8G0</accession>
<evidence type="ECO:0000313" key="3">
    <source>
        <dbReference type="EMBL" id="MFC7316407.1"/>
    </source>
</evidence>
<feature type="transmembrane region" description="Helical" evidence="2">
    <location>
        <begin position="173"/>
        <end position="193"/>
    </location>
</feature>
<dbReference type="EMBL" id="JBHTBF010000002">
    <property type="protein sequence ID" value="MFC7316407.1"/>
    <property type="molecule type" value="Genomic_DNA"/>
</dbReference>
<dbReference type="Proteomes" id="UP001596547">
    <property type="component" value="Unassembled WGS sequence"/>
</dbReference>
<feature type="transmembrane region" description="Helical" evidence="2">
    <location>
        <begin position="92"/>
        <end position="115"/>
    </location>
</feature>
<dbReference type="AlphaFoldDB" id="A0ABD6A8G0"/>
<protein>
    <submittedName>
        <fullName evidence="3">HPP family protein</fullName>
    </submittedName>
</protein>